<sequence>MKHGYGQYCPLALATEILGQRWTVLVISRVLGGCRTFNAIHQGVPRMSPSLLSRRLAELAELGIVRKRVARGSSSPTYTLTPAGVDLGPVIEQMAIWGKHWSRDMHLDDLDPAFLAWSMHTRLDPGRMPAGRTVIEFDFTGTPTEFRRFWIVVENGAVEMCLKDPGFPSDLIVRSDIRRFIEAWRGLRDFQTEIRRGTIHVEGTAALRPRFLDWILPDSLSPFPRKRGGRERRMVRT</sequence>
<dbReference type="InterPro" id="IPR002577">
    <property type="entry name" value="HTH_HxlR"/>
</dbReference>
<keyword evidence="3" id="KW-0804">Transcription</keyword>
<evidence type="ECO:0000256" key="3">
    <source>
        <dbReference type="ARBA" id="ARBA00023163"/>
    </source>
</evidence>
<dbReference type="Gene3D" id="3.30.1050.10">
    <property type="entry name" value="SCP2 sterol-binding domain"/>
    <property type="match status" value="1"/>
</dbReference>
<proteinExistence type="predicted"/>
<organism evidence="5 6">
    <name type="scientific">Eiseniibacteriota bacterium</name>
    <dbReference type="NCBI Taxonomy" id="2212470"/>
    <lineage>
        <taxon>Bacteria</taxon>
        <taxon>Candidatus Eiseniibacteriota</taxon>
    </lineage>
</organism>
<protein>
    <submittedName>
        <fullName evidence="5">Helix-turn-helix transcriptional regulator</fullName>
    </submittedName>
</protein>
<evidence type="ECO:0000256" key="2">
    <source>
        <dbReference type="ARBA" id="ARBA00023125"/>
    </source>
</evidence>
<keyword evidence="2" id="KW-0238">DNA-binding</keyword>
<reference evidence="5" key="1">
    <citation type="submission" date="2020-04" db="EMBL/GenBank/DDBJ databases">
        <authorList>
            <person name="Zhang T."/>
        </authorList>
    </citation>
    <scope>NUCLEOTIDE SEQUENCE</scope>
    <source>
        <strain evidence="5">HKST-UBA01</strain>
    </source>
</reference>
<dbReference type="GO" id="GO:0003677">
    <property type="term" value="F:DNA binding"/>
    <property type="evidence" value="ECO:0007669"/>
    <property type="project" value="UniProtKB-KW"/>
</dbReference>
<gene>
    <name evidence="5" type="ORF">KC729_12585</name>
</gene>
<evidence type="ECO:0000259" key="4">
    <source>
        <dbReference type="PROSITE" id="PS51118"/>
    </source>
</evidence>
<evidence type="ECO:0000256" key="1">
    <source>
        <dbReference type="ARBA" id="ARBA00023015"/>
    </source>
</evidence>
<reference evidence="5" key="2">
    <citation type="journal article" date="2021" name="Microbiome">
        <title>Successional dynamics and alternative stable states in a saline activated sludge microbial community over 9 years.</title>
        <authorList>
            <person name="Wang Y."/>
            <person name="Ye J."/>
            <person name="Ju F."/>
            <person name="Liu L."/>
            <person name="Boyd J.A."/>
            <person name="Deng Y."/>
            <person name="Parks D.H."/>
            <person name="Jiang X."/>
            <person name="Yin X."/>
            <person name="Woodcroft B.J."/>
            <person name="Tyson G.W."/>
            <person name="Hugenholtz P."/>
            <person name="Polz M.F."/>
            <person name="Zhang T."/>
        </authorList>
    </citation>
    <scope>NUCLEOTIDE SEQUENCE</scope>
    <source>
        <strain evidence="5">HKST-UBA01</strain>
    </source>
</reference>
<dbReference type="InterPro" id="IPR036388">
    <property type="entry name" value="WH-like_DNA-bd_sf"/>
</dbReference>
<dbReference type="PROSITE" id="PS51118">
    <property type="entry name" value="HTH_HXLR"/>
    <property type="match status" value="1"/>
</dbReference>
<accession>A0A956RPC7</accession>
<evidence type="ECO:0000313" key="5">
    <source>
        <dbReference type="EMBL" id="MCA9728516.1"/>
    </source>
</evidence>
<dbReference type="Gene3D" id="1.10.10.10">
    <property type="entry name" value="Winged helix-like DNA-binding domain superfamily/Winged helix DNA-binding domain"/>
    <property type="match status" value="1"/>
</dbReference>
<dbReference type="EMBL" id="JAGQHR010000405">
    <property type="protein sequence ID" value="MCA9728516.1"/>
    <property type="molecule type" value="Genomic_DNA"/>
</dbReference>
<dbReference type="PANTHER" id="PTHR33204:SF18">
    <property type="entry name" value="TRANSCRIPTIONAL REGULATORY PROTEIN"/>
    <property type="match status" value="1"/>
</dbReference>
<keyword evidence="1" id="KW-0805">Transcription regulation</keyword>
<feature type="domain" description="HTH hxlR-type" evidence="4">
    <location>
        <begin position="9"/>
        <end position="106"/>
    </location>
</feature>
<evidence type="ECO:0000313" key="6">
    <source>
        <dbReference type="Proteomes" id="UP000697710"/>
    </source>
</evidence>
<dbReference type="InterPro" id="IPR036527">
    <property type="entry name" value="SCP2_sterol-bd_dom_sf"/>
</dbReference>
<dbReference type="Pfam" id="PF01638">
    <property type="entry name" value="HxlR"/>
    <property type="match status" value="1"/>
</dbReference>
<dbReference type="AlphaFoldDB" id="A0A956RPC7"/>
<dbReference type="Proteomes" id="UP000697710">
    <property type="component" value="Unassembled WGS sequence"/>
</dbReference>
<dbReference type="InterPro" id="IPR036390">
    <property type="entry name" value="WH_DNA-bd_sf"/>
</dbReference>
<dbReference type="PANTHER" id="PTHR33204">
    <property type="entry name" value="TRANSCRIPTIONAL REGULATOR, MARR FAMILY"/>
    <property type="match status" value="1"/>
</dbReference>
<dbReference type="SUPFAM" id="SSF46785">
    <property type="entry name" value="Winged helix' DNA-binding domain"/>
    <property type="match status" value="1"/>
</dbReference>
<name>A0A956RPC7_UNCEI</name>
<comment type="caution">
    <text evidence="5">The sequence shown here is derived from an EMBL/GenBank/DDBJ whole genome shotgun (WGS) entry which is preliminary data.</text>
</comment>
<dbReference type="SUPFAM" id="SSF55718">
    <property type="entry name" value="SCP-like"/>
    <property type="match status" value="1"/>
</dbReference>